<dbReference type="RefSeq" id="WP_046136813.1">
    <property type="nucleotide sequence ID" value="NZ_FQVC01000007.1"/>
</dbReference>
<protein>
    <submittedName>
        <fullName evidence="2">Uncharacterized protein</fullName>
    </submittedName>
</protein>
<dbReference type="AlphaFoldDB" id="A0A0F5L458"/>
<evidence type="ECO:0000313" key="3">
    <source>
        <dbReference type="EMBL" id="SHF43517.1"/>
    </source>
</evidence>
<keyword evidence="4" id="KW-1185">Reference proteome</keyword>
<evidence type="ECO:0000313" key="2">
    <source>
        <dbReference type="EMBL" id="KKB77010.1"/>
    </source>
</evidence>
<dbReference type="Proteomes" id="UP000033608">
    <property type="component" value="Unassembled WGS sequence"/>
</dbReference>
<organism evidence="2 4">
    <name type="scientific">Devosia limi DSM 17137</name>
    <dbReference type="NCBI Taxonomy" id="1121477"/>
    <lineage>
        <taxon>Bacteria</taxon>
        <taxon>Pseudomonadati</taxon>
        <taxon>Pseudomonadota</taxon>
        <taxon>Alphaproteobacteria</taxon>
        <taxon>Hyphomicrobiales</taxon>
        <taxon>Devosiaceae</taxon>
        <taxon>Devosia</taxon>
    </lineage>
</organism>
<dbReference type="EMBL" id="LAJF01000143">
    <property type="protein sequence ID" value="KKB77010.1"/>
    <property type="molecule type" value="Genomic_DNA"/>
</dbReference>
<keyword evidence="1" id="KW-1133">Transmembrane helix</keyword>
<reference evidence="3 5" key="2">
    <citation type="submission" date="2016-11" db="EMBL/GenBank/DDBJ databases">
        <authorList>
            <person name="Jaros S."/>
            <person name="Januszkiewicz K."/>
            <person name="Wedrychowicz H."/>
        </authorList>
    </citation>
    <scope>NUCLEOTIDE SEQUENCE [LARGE SCALE GENOMIC DNA]</scope>
    <source>
        <strain evidence="3 5">DSM 17137</strain>
    </source>
</reference>
<feature type="transmembrane region" description="Helical" evidence="1">
    <location>
        <begin position="12"/>
        <end position="29"/>
    </location>
</feature>
<dbReference type="STRING" id="1121477.SAMN02745223_02663"/>
<dbReference type="OrthoDB" id="7950620at2"/>
<keyword evidence="1" id="KW-0812">Transmembrane</keyword>
<evidence type="ECO:0000313" key="5">
    <source>
        <dbReference type="Proteomes" id="UP000184533"/>
    </source>
</evidence>
<dbReference type="Proteomes" id="UP000184533">
    <property type="component" value="Unassembled WGS sequence"/>
</dbReference>
<accession>A0A0F5L458</accession>
<reference evidence="2 4" key="1">
    <citation type="submission" date="2015-03" db="EMBL/GenBank/DDBJ databases">
        <authorList>
            <person name="Hassan Y.I."/>
            <person name="Lepp D."/>
            <person name="Zhou T."/>
        </authorList>
    </citation>
    <scope>NUCLEOTIDE SEQUENCE [LARGE SCALE GENOMIC DNA]</scope>
    <source>
        <strain evidence="2 4">DSM 17137</strain>
    </source>
</reference>
<proteinExistence type="predicted"/>
<keyword evidence="1" id="KW-0472">Membrane</keyword>
<gene>
    <name evidence="3" type="ORF">SAMN02745223_02663</name>
    <name evidence="2" type="ORF">VW29_18750</name>
</gene>
<evidence type="ECO:0000256" key="1">
    <source>
        <dbReference type="SAM" id="Phobius"/>
    </source>
</evidence>
<sequence length="128" mass="13446">MDQRRSIGREIGTAFAVLAIYLLTVLAPLHHARASQLDFAALGYETIAGSWVLCAPLDAQGPDSDASLIAKCPAAGIGKDDLVEPALAVIELGMRVSLDIVTTAAHDAVHRRQRLELTAAPRGPPALA</sequence>
<name>A0A0F5L458_9HYPH</name>
<evidence type="ECO:0000313" key="4">
    <source>
        <dbReference type="Proteomes" id="UP000033608"/>
    </source>
</evidence>
<dbReference type="EMBL" id="FQVC01000007">
    <property type="protein sequence ID" value="SHF43517.1"/>
    <property type="molecule type" value="Genomic_DNA"/>
</dbReference>
<dbReference type="PATRIC" id="fig|1121477.3.peg.520"/>